<evidence type="ECO:0000313" key="4">
    <source>
        <dbReference type="Proteomes" id="UP000694864"/>
    </source>
</evidence>
<dbReference type="SUPFAM" id="SSF49599">
    <property type="entry name" value="TRAF domain-like"/>
    <property type="match status" value="1"/>
</dbReference>
<organism evidence="4 5">
    <name type="scientific">Camelina sativa</name>
    <name type="common">False flax</name>
    <name type="synonym">Myagrum sativum</name>
    <dbReference type="NCBI Taxonomy" id="90675"/>
    <lineage>
        <taxon>Eukaryota</taxon>
        <taxon>Viridiplantae</taxon>
        <taxon>Streptophyta</taxon>
        <taxon>Embryophyta</taxon>
        <taxon>Tracheophyta</taxon>
        <taxon>Spermatophyta</taxon>
        <taxon>Magnoliopsida</taxon>
        <taxon>eudicotyledons</taxon>
        <taxon>Gunneridae</taxon>
        <taxon>Pentapetalae</taxon>
        <taxon>rosids</taxon>
        <taxon>malvids</taxon>
        <taxon>Brassicales</taxon>
        <taxon>Brassicaceae</taxon>
        <taxon>Camelineae</taxon>
        <taxon>Camelina</taxon>
    </lineage>
</organism>
<accession>A0ABM0ZBE5</accession>
<sequence length="342" mass="39352">MGNEEAVDKKFTWVIKNFSSLESACLTIHSDEFVIAGCKWRLMAYPKGFQNASHLSLYLMVATRKTLPCGWRRHVKFRLTVVNQLSGILSQQRDKEQWFDQNVTLSGNHKMLLLTKLYGKKSGFLVNDEVKITAEVDVLEVIGELDVSDAPIKVTQPPKRIKLNDHGASVKESINVYGFQVLPSQAESVKRILERHPDITLEFRVKNQHMRTSCINLLLNIIETLCQALQDFSIDDLSQAKKTLTYLKYSGFKVDWLERKLEEVKKKKMEKQFGKTRMQELEEELKVFKKKCSEIEAILEKEKEELNNLKLKCSETEALLGKEKTKVLAAARTPRLTLDDFV</sequence>
<gene>
    <name evidence="5" type="primary">LOC104789176</name>
</gene>
<dbReference type="Proteomes" id="UP000694864">
    <property type="component" value="Chromosome 5"/>
</dbReference>
<feature type="coiled-coil region" evidence="2">
    <location>
        <begin position="264"/>
        <end position="319"/>
    </location>
</feature>
<reference evidence="4" key="1">
    <citation type="journal article" date="2014" name="Nat. Commun.">
        <title>The emerging biofuel crop Camelina sativa retains a highly undifferentiated hexaploid genome structure.</title>
        <authorList>
            <person name="Kagale S."/>
            <person name="Koh C."/>
            <person name="Nixon J."/>
            <person name="Bollina V."/>
            <person name="Clarke W.E."/>
            <person name="Tuteja R."/>
            <person name="Spillane C."/>
            <person name="Robinson S.J."/>
            <person name="Links M.G."/>
            <person name="Clarke C."/>
            <person name="Higgins E.E."/>
            <person name="Huebert T."/>
            <person name="Sharpe A.G."/>
            <person name="Parkin I.A."/>
        </authorList>
    </citation>
    <scope>NUCLEOTIDE SEQUENCE [LARGE SCALE GENOMIC DNA]</scope>
    <source>
        <strain evidence="4">cv. DH55</strain>
    </source>
</reference>
<feature type="domain" description="MATH" evidence="3">
    <location>
        <begin position="8"/>
        <end position="136"/>
    </location>
</feature>
<protein>
    <submittedName>
        <fullName evidence="5">MATH domain and coiled-coil domain-containing protein At3g44790-like</fullName>
    </submittedName>
</protein>
<keyword evidence="1 2" id="KW-0175">Coiled coil</keyword>
<evidence type="ECO:0000259" key="3">
    <source>
        <dbReference type="PROSITE" id="PS50144"/>
    </source>
</evidence>
<dbReference type="PANTHER" id="PTHR46236:SF11">
    <property type="entry name" value="TRAF-LIKE SUPERFAMILY PROTEIN"/>
    <property type="match status" value="1"/>
</dbReference>
<evidence type="ECO:0000313" key="5">
    <source>
        <dbReference type="RefSeq" id="XP_010513214.1"/>
    </source>
</evidence>
<dbReference type="CDD" id="cd00121">
    <property type="entry name" value="MATH"/>
    <property type="match status" value="1"/>
</dbReference>
<dbReference type="PROSITE" id="PS50144">
    <property type="entry name" value="MATH"/>
    <property type="match status" value="1"/>
</dbReference>
<reference evidence="5" key="2">
    <citation type="submission" date="2025-08" db="UniProtKB">
        <authorList>
            <consortium name="RefSeq"/>
        </authorList>
    </citation>
    <scope>IDENTIFICATION</scope>
    <source>
        <tissue evidence="5">Leaf</tissue>
    </source>
</reference>
<dbReference type="RefSeq" id="XP_010513214.1">
    <property type="nucleotide sequence ID" value="XM_010514912.1"/>
</dbReference>
<dbReference type="PANTHER" id="PTHR46236">
    <property type="entry name" value="TRAF-LIKE SUPERFAMILY PROTEIN"/>
    <property type="match status" value="1"/>
</dbReference>
<dbReference type="InterPro" id="IPR002083">
    <property type="entry name" value="MATH/TRAF_dom"/>
</dbReference>
<dbReference type="Gene3D" id="2.60.210.10">
    <property type="entry name" value="Apoptosis, Tumor Necrosis Factor Receptor Associated Protein 2, Chain A"/>
    <property type="match status" value="1"/>
</dbReference>
<dbReference type="SMART" id="SM00061">
    <property type="entry name" value="MATH"/>
    <property type="match status" value="1"/>
</dbReference>
<dbReference type="GeneID" id="104789176"/>
<keyword evidence="4" id="KW-1185">Reference proteome</keyword>
<evidence type="ECO:0000256" key="1">
    <source>
        <dbReference type="ARBA" id="ARBA00023054"/>
    </source>
</evidence>
<evidence type="ECO:0000256" key="2">
    <source>
        <dbReference type="SAM" id="Coils"/>
    </source>
</evidence>
<proteinExistence type="predicted"/>
<dbReference type="Pfam" id="PF22486">
    <property type="entry name" value="MATH_2"/>
    <property type="match status" value="1"/>
</dbReference>
<dbReference type="InterPro" id="IPR008974">
    <property type="entry name" value="TRAF-like"/>
</dbReference>
<dbReference type="InterPro" id="IPR050804">
    <property type="entry name" value="MCC"/>
</dbReference>
<name>A0ABM0ZBE5_CAMSA</name>